<dbReference type="InterPro" id="IPR011766">
    <property type="entry name" value="TPP_enzyme_TPP-bd"/>
</dbReference>
<dbReference type="AlphaFoldDB" id="A0A7K3VVV6"/>
<evidence type="ECO:0000256" key="4">
    <source>
        <dbReference type="RuleBase" id="RU362132"/>
    </source>
</evidence>
<dbReference type="CDD" id="cd00568">
    <property type="entry name" value="TPP_enzymes"/>
    <property type="match status" value="1"/>
</dbReference>
<gene>
    <name evidence="8" type="ORF">GCU56_01350</name>
</gene>
<evidence type="ECO:0000259" key="5">
    <source>
        <dbReference type="Pfam" id="PF00205"/>
    </source>
</evidence>
<dbReference type="PANTHER" id="PTHR18968">
    <property type="entry name" value="THIAMINE PYROPHOSPHATE ENZYMES"/>
    <property type="match status" value="1"/>
</dbReference>
<organism evidence="8 9">
    <name type="scientific">Geodermatophilus sabuli</name>
    <dbReference type="NCBI Taxonomy" id="1564158"/>
    <lineage>
        <taxon>Bacteria</taxon>
        <taxon>Bacillati</taxon>
        <taxon>Actinomycetota</taxon>
        <taxon>Actinomycetes</taxon>
        <taxon>Geodermatophilales</taxon>
        <taxon>Geodermatophilaceae</taxon>
        <taxon>Geodermatophilus</taxon>
    </lineage>
</organism>
<keyword evidence="3 4" id="KW-0786">Thiamine pyrophosphate</keyword>
<dbReference type="Pfam" id="PF00205">
    <property type="entry name" value="TPP_enzyme_M"/>
    <property type="match status" value="1"/>
</dbReference>
<evidence type="ECO:0000259" key="6">
    <source>
        <dbReference type="Pfam" id="PF02775"/>
    </source>
</evidence>
<evidence type="ECO:0000256" key="2">
    <source>
        <dbReference type="ARBA" id="ARBA00007812"/>
    </source>
</evidence>
<feature type="domain" description="Thiamine pyrophosphate enzyme N-terminal TPP-binding" evidence="7">
    <location>
        <begin position="20"/>
        <end position="130"/>
    </location>
</feature>
<dbReference type="GO" id="GO:0005948">
    <property type="term" value="C:acetolactate synthase complex"/>
    <property type="evidence" value="ECO:0007669"/>
    <property type="project" value="TreeGrafter"/>
</dbReference>
<comment type="caution">
    <text evidence="8">The sequence shown here is derived from an EMBL/GenBank/DDBJ whole genome shotgun (WGS) entry which is preliminary data.</text>
</comment>
<dbReference type="InterPro" id="IPR012000">
    <property type="entry name" value="Thiamin_PyroP_enz_cen_dom"/>
</dbReference>
<feature type="domain" description="Thiamine pyrophosphate enzyme TPP-binding" evidence="6">
    <location>
        <begin position="397"/>
        <end position="536"/>
    </location>
</feature>
<dbReference type="CDD" id="cd07035">
    <property type="entry name" value="TPP_PYR_POX_like"/>
    <property type="match status" value="1"/>
</dbReference>
<dbReference type="EMBL" id="JAAGWF010000002">
    <property type="protein sequence ID" value="NEK56520.1"/>
    <property type="molecule type" value="Genomic_DNA"/>
</dbReference>
<dbReference type="InterPro" id="IPR029061">
    <property type="entry name" value="THDP-binding"/>
</dbReference>
<dbReference type="Pfam" id="PF02776">
    <property type="entry name" value="TPP_enzyme_N"/>
    <property type="match status" value="1"/>
</dbReference>
<protein>
    <submittedName>
        <fullName evidence="8">Thiamine pyrophosphate-binding protein</fullName>
    </submittedName>
</protein>
<dbReference type="InterPro" id="IPR045229">
    <property type="entry name" value="TPP_enz"/>
</dbReference>
<dbReference type="InterPro" id="IPR029035">
    <property type="entry name" value="DHS-like_NAD/FAD-binding_dom"/>
</dbReference>
<dbReference type="InterPro" id="IPR000399">
    <property type="entry name" value="TPP-bd_CS"/>
</dbReference>
<evidence type="ECO:0000259" key="7">
    <source>
        <dbReference type="Pfam" id="PF02776"/>
    </source>
</evidence>
<dbReference type="Gene3D" id="3.40.50.1220">
    <property type="entry name" value="TPP-binding domain"/>
    <property type="match status" value="1"/>
</dbReference>
<dbReference type="GO" id="GO:0050660">
    <property type="term" value="F:flavin adenine dinucleotide binding"/>
    <property type="evidence" value="ECO:0007669"/>
    <property type="project" value="TreeGrafter"/>
</dbReference>
<dbReference type="RefSeq" id="WP_163479699.1">
    <property type="nucleotide sequence ID" value="NZ_JAAGWF010000002.1"/>
</dbReference>
<dbReference type="SUPFAM" id="SSF52467">
    <property type="entry name" value="DHS-like NAD/FAD-binding domain"/>
    <property type="match status" value="1"/>
</dbReference>
<dbReference type="GO" id="GO:0030976">
    <property type="term" value="F:thiamine pyrophosphate binding"/>
    <property type="evidence" value="ECO:0007669"/>
    <property type="project" value="InterPro"/>
</dbReference>
<dbReference type="GO" id="GO:0000287">
    <property type="term" value="F:magnesium ion binding"/>
    <property type="evidence" value="ECO:0007669"/>
    <property type="project" value="InterPro"/>
</dbReference>
<dbReference type="GO" id="GO:0009099">
    <property type="term" value="P:L-valine biosynthetic process"/>
    <property type="evidence" value="ECO:0007669"/>
    <property type="project" value="TreeGrafter"/>
</dbReference>
<sequence>MSAVLRPAGAAPAVREAPAFEAVAELLAELGADVVFSLLGSGNFLLVQRMVSRHGVAHRWARHEAGVVAMADGWARATGRVGVCTLHQGPGLTNAVTALTEAAKAHTPLLVVVGDSSTTGTNLDNQRIDQEAFVRATGAGVERVLRGASALVQTRRAWVRAATERRPVVLVLPIDVQRETCRTGGGVVLPEPSTTVPHEGALRRAADLLAAAQRPLVLAGRGAFGPGAEDAVLALGDRLGALFATTALGKGLFAGSPWCVGISGGFASPRARELIAQADLVVSVGATLNGWTTQKDQVIGAGVPLITVNDDPAALAGHRTPDLALIGDAGATAAALSALLGPGGDVATGWRTRLDASHVSDPGWDLVYEGSATTIDPREVLVELDALLPSPRTVVTDSGRYVGWVAMHVGVDQPRSFVFTQAFMSLGLGLASGLGAAVGRPGAFPMVVTGDGGLFMNLGELDSLAAQGDPVLVVVMDDGAYGAEVHLFGPRGEPTDLVEFGTRDFAGIARALGGRAAVVRSRADMAGEFADWLRAPAGLFLLDCKVDGRVEETWSAHVFGDH</sequence>
<evidence type="ECO:0000313" key="9">
    <source>
        <dbReference type="Proteomes" id="UP000470246"/>
    </source>
</evidence>
<dbReference type="PROSITE" id="PS00187">
    <property type="entry name" value="TPP_ENZYMES"/>
    <property type="match status" value="1"/>
</dbReference>
<dbReference type="Gene3D" id="3.40.50.970">
    <property type="match status" value="2"/>
</dbReference>
<evidence type="ECO:0000313" key="8">
    <source>
        <dbReference type="EMBL" id="NEK56520.1"/>
    </source>
</evidence>
<name>A0A7K3VVV6_9ACTN</name>
<dbReference type="Proteomes" id="UP000470246">
    <property type="component" value="Unassembled WGS sequence"/>
</dbReference>
<dbReference type="PANTHER" id="PTHR18968:SF13">
    <property type="entry name" value="ACETOLACTATE SYNTHASE CATALYTIC SUBUNIT, MITOCHONDRIAL"/>
    <property type="match status" value="1"/>
</dbReference>
<evidence type="ECO:0000256" key="3">
    <source>
        <dbReference type="ARBA" id="ARBA00023052"/>
    </source>
</evidence>
<evidence type="ECO:0000256" key="1">
    <source>
        <dbReference type="ARBA" id="ARBA00001964"/>
    </source>
</evidence>
<dbReference type="InterPro" id="IPR012001">
    <property type="entry name" value="Thiamin_PyroP_enz_TPP-bd_dom"/>
</dbReference>
<dbReference type="Pfam" id="PF02775">
    <property type="entry name" value="TPP_enzyme_C"/>
    <property type="match status" value="1"/>
</dbReference>
<accession>A0A7K3VVV6</accession>
<dbReference type="SUPFAM" id="SSF52518">
    <property type="entry name" value="Thiamin diphosphate-binding fold (THDP-binding)"/>
    <property type="match status" value="2"/>
</dbReference>
<comment type="similarity">
    <text evidence="2 4">Belongs to the TPP enzyme family.</text>
</comment>
<proteinExistence type="inferred from homology"/>
<comment type="cofactor">
    <cofactor evidence="1">
        <name>thiamine diphosphate</name>
        <dbReference type="ChEBI" id="CHEBI:58937"/>
    </cofactor>
</comment>
<keyword evidence="9" id="KW-1185">Reference proteome</keyword>
<reference evidence="8 9" key="1">
    <citation type="submission" date="2020-02" db="EMBL/GenBank/DDBJ databases">
        <title>Geodermatophilus sabuli CPCC 205279 I12A-02694.</title>
        <authorList>
            <person name="Jiang Z."/>
        </authorList>
    </citation>
    <scope>NUCLEOTIDE SEQUENCE [LARGE SCALE GENOMIC DNA]</scope>
    <source>
        <strain evidence="8 9">I12A-02694</strain>
    </source>
</reference>
<dbReference type="GO" id="GO:0009097">
    <property type="term" value="P:isoleucine biosynthetic process"/>
    <property type="evidence" value="ECO:0007669"/>
    <property type="project" value="TreeGrafter"/>
</dbReference>
<feature type="domain" description="Thiamine pyrophosphate enzyme central" evidence="5">
    <location>
        <begin position="202"/>
        <end position="336"/>
    </location>
</feature>
<dbReference type="GO" id="GO:0003984">
    <property type="term" value="F:acetolactate synthase activity"/>
    <property type="evidence" value="ECO:0007669"/>
    <property type="project" value="TreeGrafter"/>
</dbReference>